<accession>X0ZQN7</accession>
<reference evidence="1" key="1">
    <citation type="journal article" date="2014" name="Front. Microbiol.">
        <title>High frequency of phylogenetically diverse reductive dehalogenase-homologous genes in deep subseafloor sedimentary metagenomes.</title>
        <authorList>
            <person name="Kawai M."/>
            <person name="Futagami T."/>
            <person name="Toyoda A."/>
            <person name="Takaki Y."/>
            <person name="Nishi S."/>
            <person name="Hori S."/>
            <person name="Arai W."/>
            <person name="Tsubouchi T."/>
            <person name="Morono Y."/>
            <person name="Uchiyama I."/>
            <person name="Ito T."/>
            <person name="Fujiyama A."/>
            <person name="Inagaki F."/>
            <person name="Takami H."/>
        </authorList>
    </citation>
    <scope>NUCLEOTIDE SEQUENCE</scope>
    <source>
        <strain evidence="1">Expedition CK06-06</strain>
    </source>
</reference>
<sequence>VEIGVDVQAYDADLDTFATLTPTANAQTLLESTNFLSMTQDLSVEIGVDVQAYDADLDTFATLTPTANAQTLLESTNFASMAQDLSL</sequence>
<gene>
    <name evidence="1" type="ORF">S01H1_85464</name>
</gene>
<dbReference type="AlphaFoldDB" id="X0ZQN7"/>
<feature type="non-terminal residue" evidence="1">
    <location>
        <position position="1"/>
    </location>
</feature>
<protein>
    <submittedName>
        <fullName evidence="1">Uncharacterized protein</fullName>
    </submittedName>
</protein>
<dbReference type="EMBL" id="BARS01058710">
    <property type="protein sequence ID" value="GAG50541.1"/>
    <property type="molecule type" value="Genomic_DNA"/>
</dbReference>
<organism evidence="1">
    <name type="scientific">marine sediment metagenome</name>
    <dbReference type="NCBI Taxonomy" id="412755"/>
    <lineage>
        <taxon>unclassified sequences</taxon>
        <taxon>metagenomes</taxon>
        <taxon>ecological metagenomes</taxon>
    </lineage>
</organism>
<evidence type="ECO:0000313" key="1">
    <source>
        <dbReference type="EMBL" id="GAG50541.1"/>
    </source>
</evidence>
<comment type="caution">
    <text evidence="1">The sequence shown here is derived from an EMBL/GenBank/DDBJ whole genome shotgun (WGS) entry which is preliminary data.</text>
</comment>
<feature type="non-terminal residue" evidence="1">
    <location>
        <position position="87"/>
    </location>
</feature>
<proteinExistence type="predicted"/>
<name>X0ZQN7_9ZZZZ</name>